<evidence type="ECO:0000313" key="12">
    <source>
        <dbReference type="Proteomes" id="UP000654482"/>
    </source>
</evidence>
<evidence type="ECO:0000256" key="1">
    <source>
        <dbReference type="ARBA" id="ARBA00000085"/>
    </source>
</evidence>
<dbReference type="InterPro" id="IPR003661">
    <property type="entry name" value="HisK_dim/P_dom"/>
</dbReference>
<dbReference type="InterPro" id="IPR004358">
    <property type="entry name" value="Sig_transdc_His_kin-like_C"/>
</dbReference>
<evidence type="ECO:0000256" key="6">
    <source>
        <dbReference type="ARBA" id="ARBA00022777"/>
    </source>
</evidence>
<evidence type="ECO:0000256" key="8">
    <source>
        <dbReference type="ARBA" id="ARBA00074306"/>
    </source>
</evidence>
<evidence type="ECO:0000256" key="4">
    <source>
        <dbReference type="ARBA" id="ARBA00022553"/>
    </source>
</evidence>
<comment type="similarity">
    <text evidence="2">In the N-terminal section; belongs to the phytochrome family.</text>
</comment>
<accession>A0A8J7DSW5</accession>
<dbReference type="SMART" id="SM00065">
    <property type="entry name" value="GAF"/>
    <property type="match status" value="2"/>
</dbReference>
<evidence type="ECO:0000256" key="7">
    <source>
        <dbReference type="ARBA" id="ARBA00023012"/>
    </source>
</evidence>
<dbReference type="InterPro" id="IPR003594">
    <property type="entry name" value="HATPase_dom"/>
</dbReference>
<dbReference type="PANTHER" id="PTHR43711">
    <property type="entry name" value="TWO-COMPONENT HISTIDINE KINASE"/>
    <property type="match status" value="1"/>
</dbReference>
<dbReference type="SMART" id="SM00388">
    <property type="entry name" value="HisKA"/>
    <property type="match status" value="1"/>
</dbReference>
<dbReference type="GO" id="GO:0009584">
    <property type="term" value="P:detection of visible light"/>
    <property type="evidence" value="ECO:0007669"/>
    <property type="project" value="InterPro"/>
</dbReference>
<evidence type="ECO:0000259" key="9">
    <source>
        <dbReference type="PROSITE" id="PS50046"/>
    </source>
</evidence>
<dbReference type="SUPFAM" id="SSF55874">
    <property type="entry name" value="ATPase domain of HSP90 chaperone/DNA topoisomerase II/histidine kinase"/>
    <property type="match status" value="1"/>
</dbReference>
<dbReference type="Gene3D" id="3.30.450.40">
    <property type="match status" value="2"/>
</dbReference>
<sequence length="653" mass="74432">MDKLSLNQLNLLNRMTSRIRQSLDLQAILDTTVKEARSFLKTDRVKIYKFDSEGNGQVIAESIYKNRLPSLLGLHFPAGDIPPQARELFCQARVRSIVNLEAQQIRLSEPDRHPSTVTGELSLEEVRQHPLSILLQRPVDPCHVEYLTLMGVQSSLVVPILQDRSLWGLLISHNARPKKVFGNTLRVLQTVVNQLEIAISQSHLLTQVEEKADREMIINQIAGLLYTPAEIEQALEIVLQEMVQVTGSSGGRLCLRDLANCHTCGAQPDLSMQEWDELLARLPPTEPTIAQIDRAPIFAPYLSAFAETSIRAIAILPLHYQQEILGHGILFRNAIDSERVWAGYWEQDERQQRPRQSFEEWHEIQKGKAPEWTQRDRELLQALSHHLAMAILQDRLYRREREQRLLVEMRNRELDTARKIAEEASRLKSDFLSSTSHELRTPLASTLTYLKLLKEGFYDDPVELKEYIEAAHLSAEHLTQIINDILDIAKIEAGRIQVDKEWLDLPPFLAKIHDLFRADSVNRNINLTFECEVDRIWTDDNRLRQVLINLLSNAFKFTEGGEICVRVAPLLDADPPMIRFSVSDTGIGVDPKAQQLLFEAFVQGEGSIRRRYGGTGLGLTICKKLVEVMRGEIWLESEGKNRGTTVTFLLPDL</sequence>
<keyword evidence="12" id="KW-1185">Reference proteome</keyword>
<reference evidence="11" key="1">
    <citation type="submission" date="2020-10" db="EMBL/GenBank/DDBJ databases">
        <authorList>
            <person name="Castelo-Branco R."/>
            <person name="Eusebio N."/>
            <person name="Adriana R."/>
            <person name="Vieira A."/>
            <person name="Brugerolle De Fraissinette N."/>
            <person name="Rezende De Castro R."/>
            <person name="Schneider M.P."/>
            <person name="Vasconcelos V."/>
            <person name="Leao P.N."/>
        </authorList>
    </citation>
    <scope>NUCLEOTIDE SEQUENCE</scope>
    <source>
        <strain evidence="11">LEGE 07157</strain>
    </source>
</reference>
<dbReference type="SUPFAM" id="SSF55781">
    <property type="entry name" value="GAF domain-like"/>
    <property type="match status" value="2"/>
</dbReference>
<dbReference type="RefSeq" id="WP_194027976.1">
    <property type="nucleotide sequence ID" value="NZ_JADEWZ010000003.1"/>
</dbReference>
<evidence type="ECO:0000259" key="10">
    <source>
        <dbReference type="PROSITE" id="PS50109"/>
    </source>
</evidence>
<dbReference type="Gene3D" id="1.10.287.130">
    <property type="match status" value="1"/>
</dbReference>
<gene>
    <name evidence="11" type="ORF">IQ249_03175</name>
</gene>
<keyword evidence="7" id="KW-0902">Two-component regulatory system</keyword>
<feature type="domain" description="Phytochrome chromophore attachment site" evidence="9">
    <location>
        <begin position="24"/>
        <end position="194"/>
    </location>
</feature>
<keyword evidence="6" id="KW-0418">Kinase</keyword>
<comment type="caution">
    <text evidence="11">The sequence shown here is derived from an EMBL/GenBank/DDBJ whole genome shotgun (WGS) entry which is preliminary data.</text>
</comment>
<dbReference type="PANTHER" id="PTHR43711:SF26">
    <property type="entry name" value="SENSOR HISTIDINE KINASE RCSC"/>
    <property type="match status" value="1"/>
</dbReference>
<protein>
    <recommendedName>
        <fullName evidence="8">Circadian input-output histidine kinase CikA</fullName>
        <ecNumber evidence="3">2.7.13.3</ecNumber>
    </recommendedName>
</protein>
<dbReference type="InterPro" id="IPR036890">
    <property type="entry name" value="HATPase_C_sf"/>
</dbReference>
<comment type="catalytic activity">
    <reaction evidence="1">
        <text>ATP + protein L-histidine = ADP + protein N-phospho-L-histidine.</text>
        <dbReference type="EC" id="2.7.13.3"/>
    </reaction>
</comment>
<evidence type="ECO:0000256" key="2">
    <source>
        <dbReference type="ARBA" id="ARBA00006402"/>
    </source>
</evidence>
<dbReference type="CDD" id="cd00082">
    <property type="entry name" value="HisKA"/>
    <property type="match status" value="1"/>
</dbReference>
<dbReference type="InterPro" id="IPR005467">
    <property type="entry name" value="His_kinase_dom"/>
</dbReference>
<dbReference type="InterPro" id="IPR003018">
    <property type="entry name" value="GAF"/>
</dbReference>
<proteinExistence type="inferred from homology"/>
<dbReference type="SUPFAM" id="SSF47384">
    <property type="entry name" value="Homodimeric domain of signal transducing histidine kinase"/>
    <property type="match status" value="1"/>
</dbReference>
<dbReference type="EC" id="2.7.13.3" evidence="3"/>
<dbReference type="InterPro" id="IPR029016">
    <property type="entry name" value="GAF-like_dom_sf"/>
</dbReference>
<dbReference type="FunFam" id="3.30.565.10:FF:000010">
    <property type="entry name" value="Sensor histidine kinase RcsC"/>
    <property type="match status" value="1"/>
</dbReference>
<feature type="domain" description="Histidine kinase" evidence="10">
    <location>
        <begin position="434"/>
        <end position="653"/>
    </location>
</feature>
<dbReference type="Pfam" id="PF00512">
    <property type="entry name" value="HisKA"/>
    <property type="match status" value="1"/>
</dbReference>
<dbReference type="PRINTS" id="PR00344">
    <property type="entry name" value="BCTRLSENSOR"/>
</dbReference>
<dbReference type="Gene3D" id="3.30.565.10">
    <property type="entry name" value="Histidine kinase-like ATPase, C-terminal domain"/>
    <property type="match status" value="1"/>
</dbReference>
<evidence type="ECO:0000256" key="3">
    <source>
        <dbReference type="ARBA" id="ARBA00012438"/>
    </source>
</evidence>
<dbReference type="EMBL" id="JADEWZ010000003">
    <property type="protein sequence ID" value="MBE9114892.1"/>
    <property type="molecule type" value="Genomic_DNA"/>
</dbReference>
<evidence type="ECO:0000313" key="11">
    <source>
        <dbReference type="EMBL" id="MBE9114892.1"/>
    </source>
</evidence>
<keyword evidence="5" id="KW-0808">Transferase</keyword>
<evidence type="ECO:0000256" key="5">
    <source>
        <dbReference type="ARBA" id="ARBA00022679"/>
    </source>
</evidence>
<dbReference type="CDD" id="cd16922">
    <property type="entry name" value="HATPase_EvgS-ArcB-TorS-like"/>
    <property type="match status" value="1"/>
</dbReference>
<organism evidence="11 12">
    <name type="scientific">Lusitaniella coriacea LEGE 07157</name>
    <dbReference type="NCBI Taxonomy" id="945747"/>
    <lineage>
        <taxon>Bacteria</taxon>
        <taxon>Bacillati</taxon>
        <taxon>Cyanobacteriota</taxon>
        <taxon>Cyanophyceae</taxon>
        <taxon>Spirulinales</taxon>
        <taxon>Lusitaniellaceae</taxon>
        <taxon>Lusitaniella</taxon>
    </lineage>
</organism>
<dbReference type="Pfam" id="PF00360">
    <property type="entry name" value="PHY"/>
    <property type="match status" value="1"/>
</dbReference>
<dbReference type="SMART" id="SM00387">
    <property type="entry name" value="HATPase_c"/>
    <property type="match status" value="1"/>
</dbReference>
<dbReference type="GO" id="GO:0000155">
    <property type="term" value="F:phosphorelay sensor kinase activity"/>
    <property type="evidence" value="ECO:0007669"/>
    <property type="project" value="InterPro"/>
</dbReference>
<dbReference type="AlphaFoldDB" id="A0A8J7DSW5"/>
<dbReference type="InterPro" id="IPR013515">
    <property type="entry name" value="Phytochrome_cen-reg"/>
</dbReference>
<dbReference type="Pfam" id="PF01590">
    <property type="entry name" value="GAF"/>
    <property type="match status" value="1"/>
</dbReference>
<dbReference type="PROSITE" id="PS50046">
    <property type="entry name" value="PHYTOCHROME_2"/>
    <property type="match status" value="1"/>
</dbReference>
<dbReference type="Proteomes" id="UP000654482">
    <property type="component" value="Unassembled WGS sequence"/>
</dbReference>
<dbReference type="InterPro" id="IPR036097">
    <property type="entry name" value="HisK_dim/P_sf"/>
</dbReference>
<name>A0A8J7DSW5_9CYAN</name>
<dbReference type="GO" id="GO:0006355">
    <property type="term" value="P:regulation of DNA-templated transcription"/>
    <property type="evidence" value="ECO:0007669"/>
    <property type="project" value="InterPro"/>
</dbReference>
<dbReference type="InterPro" id="IPR016132">
    <property type="entry name" value="Phyto_chromo_attachment"/>
</dbReference>
<keyword evidence="4" id="KW-0597">Phosphoprotein</keyword>
<dbReference type="Pfam" id="PF02518">
    <property type="entry name" value="HATPase_c"/>
    <property type="match status" value="1"/>
</dbReference>
<dbReference type="InterPro" id="IPR050736">
    <property type="entry name" value="Sensor_HK_Regulatory"/>
</dbReference>
<dbReference type="PROSITE" id="PS50109">
    <property type="entry name" value="HIS_KIN"/>
    <property type="match status" value="1"/>
</dbReference>